<proteinExistence type="predicted"/>
<dbReference type="Proteomes" id="UP001302126">
    <property type="component" value="Unassembled WGS sequence"/>
</dbReference>
<organism evidence="1 2">
    <name type="scientific">Podospora australis</name>
    <dbReference type="NCBI Taxonomy" id="1536484"/>
    <lineage>
        <taxon>Eukaryota</taxon>
        <taxon>Fungi</taxon>
        <taxon>Dikarya</taxon>
        <taxon>Ascomycota</taxon>
        <taxon>Pezizomycotina</taxon>
        <taxon>Sordariomycetes</taxon>
        <taxon>Sordariomycetidae</taxon>
        <taxon>Sordariales</taxon>
        <taxon>Podosporaceae</taxon>
        <taxon>Podospora</taxon>
    </lineage>
</organism>
<evidence type="ECO:0000313" key="1">
    <source>
        <dbReference type="EMBL" id="KAK4184001.1"/>
    </source>
</evidence>
<sequence length="99" mass="10910">MMMKCVWCGVYKLTLQCGAATALCLDWVLAEVVGVSLGLMTPNILGDFLACVPSLGHPCFPCFSGVAHRRIQIQISHRSLCLSITPDSRVIWVRCLLHH</sequence>
<gene>
    <name evidence="1" type="ORF">QBC35DRAFT_506888</name>
</gene>
<evidence type="ECO:0000313" key="2">
    <source>
        <dbReference type="Proteomes" id="UP001302126"/>
    </source>
</evidence>
<name>A0AAN6WLG2_9PEZI</name>
<keyword evidence="2" id="KW-1185">Reference proteome</keyword>
<comment type="caution">
    <text evidence="1">The sequence shown here is derived from an EMBL/GenBank/DDBJ whole genome shotgun (WGS) entry which is preliminary data.</text>
</comment>
<reference evidence="1" key="2">
    <citation type="submission" date="2023-05" db="EMBL/GenBank/DDBJ databases">
        <authorList>
            <consortium name="Lawrence Berkeley National Laboratory"/>
            <person name="Steindorff A."/>
            <person name="Hensen N."/>
            <person name="Bonometti L."/>
            <person name="Westerberg I."/>
            <person name="Brannstrom I.O."/>
            <person name="Guillou S."/>
            <person name="Cros-Aarteil S."/>
            <person name="Calhoun S."/>
            <person name="Haridas S."/>
            <person name="Kuo A."/>
            <person name="Mondo S."/>
            <person name="Pangilinan J."/>
            <person name="Riley R."/>
            <person name="Labutti K."/>
            <person name="Andreopoulos B."/>
            <person name="Lipzen A."/>
            <person name="Chen C."/>
            <person name="Yanf M."/>
            <person name="Daum C."/>
            <person name="Ng V."/>
            <person name="Clum A."/>
            <person name="Ohm R."/>
            <person name="Martin F."/>
            <person name="Silar P."/>
            <person name="Natvig D."/>
            <person name="Lalanne C."/>
            <person name="Gautier V."/>
            <person name="Ament-Velasquez S.L."/>
            <person name="Kruys A."/>
            <person name="Hutchinson M.I."/>
            <person name="Powell A.J."/>
            <person name="Barry K."/>
            <person name="Miller A.N."/>
            <person name="Grigoriev I.V."/>
            <person name="Debuchy R."/>
            <person name="Gladieux P."/>
            <person name="Thoren M.H."/>
            <person name="Johannesson H."/>
        </authorList>
    </citation>
    <scope>NUCLEOTIDE SEQUENCE</scope>
    <source>
        <strain evidence="1">PSN309</strain>
    </source>
</reference>
<protein>
    <submittedName>
        <fullName evidence="1">Uncharacterized protein</fullName>
    </submittedName>
</protein>
<accession>A0AAN6WLG2</accession>
<reference evidence="1" key="1">
    <citation type="journal article" date="2023" name="Mol. Phylogenet. Evol.">
        <title>Genome-scale phylogeny and comparative genomics of the fungal order Sordariales.</title>
        <authorList>
            <person name="Hensen N."/>
            <person name="Bonometti L."/>
            <person name="Westerberg I."/>
            <person name="Brannstrom I.O."/>
            <person name="Guillou S."/>
            <person name="Cros-Aarteil S."/>
            <person name="Calhoun S."/>
            <person name="Haridas S."/>
            <person name="Kuo A."/>
            <person name="Mondo S."/>
            <person name="Pangilinan J."/>
            <person name="Riley R."/>
            <person name="LaButti K."/>
            <person name="Andreopoulos B."/>
            <person name="Lipzen A."/>
            <person name="Chen C."/>
            <person name="Yan M."/>
            <person name="Daum C."/>
            <person name="Ng V."/>
            <person name="Clum A."/>
            <person name="Steindorff A."/>
            <person name="Ohm R.A."/>
            <person name="Martin F."/>
            <person name="Silar P."/>
            <person name="Natvig D.O."/>
            <person name="Lalanne C."/>
            <person name="Gautier V."/>
            <person name="Ament-Velasquez S.L."/>
            <person name="Kruys A."/>
            <person name="Hutchinson M.I."/>
            <person name="Powell A.J."/>
            <person name="Barry K."/>
            <person name="Miller A.N."/>
            <person name="Grigoriev I.V."/>
            <person name="Debuchy R."/>
            <person name="Gladieux P."/>
            <person name="Hiltunen Thoren M."/>
            <person name="Johannesson H."/>
        </authorList>
    </citation>
    <scope>NUCLEOTIDE SEQUENCE</scope>
    <source>
        <strain evidence="1">PSN309</strain>
    </source>
</reference>
<dbReference type="AlphaFoldDB" id="A0AAN6WLG2"/>
<dbReference type="EMBL" id="MU864511">
    <property type="protein sequence ID" value="KAK4184001.1"/>
    <property type="molecule type" value="Genomic_DNA"/>
</dbReference>